<dbReference type="PANTHER" id="PTHR43363:SF1">
    <property type="entry name" value="HYPOXANTHINE-GUANINE PHOSPHORIBOSYLTRANSFERASE"/>
    <property type="match status" value="1"/>
</dbReference>
<dbReference type="EMBL" id="JH611156">
    <property type="protein sequence ID" value="EJP72336.1"/>
    <property type="molecule type" value="Genomic_DNA"/>
</dbReference>
<dbReference type="STRING" id="1123866.NT01SARS_0834"/>
<dbReference type="InterPro" id="IPR029057">
    <property type="entry name" value="PRTase-like"/>
</dbReference>
<evidence type="ECO:0000313" key="5">
    <source>
        <dbReference type="Proteomes" id="UP000010305"/>
    </source>
</evidence>
<dbReference type="SUPFAM" id="SSF53271">
    <property type="entry name" value="PRTase-like"/>
    <property type="match status" value="1"/>
</dbReference>
<evidence type="ECO:0000256" key="2">
    <source>
        <dbReference type="ARBA" id="ARBA00022679"/>
    </source>
</evidence>
<proteinExistence type="predicted"/>
<reference evidence="4 5" key="1">
    <citation type="journal article" date="2012" name="ISME J.">
        <title>Genomic insights to SAR86, an abundant and uncultivated marine bacterial lineage.</title>
        <authorList>
            <person name="Dupont C.L."/>
            <person name="Rusch D.B."/>
            <person name="Yooseph S."/>
            <person name="Lombardo M.J."/>
            <person name="Richter R.A."/>
            <person name="Valas R."/>
            <person name="Novotny M."/>
            <person name="Yee-Greenbaum J."/>
            <person name="Selengut J.D."/>
            <person name="Haft D.H."/>
            <person name="Halpern A.L."/>
            <person name="Lasken R.S."/>
            <person name="Nealson K."/>
            <person name="Friedman R."/>
            <person name="Venter J.C."/>
        </authorList>
    </citation>
    <scope>NUCLEOTIDE SEQUENCE [LARGE SCALE GENOMIC DNA]</scope>
</reference>
<evidence type="ECO:0000313" key="4">
    <source>
        <dbReference type="EMBL" id="EJP72336.1"/>
    </source>
</evidence>
<sequence>MEKLYIRSEDLLKDSFQLAWNVYESGFKPNYIVGVWRGGAPIGIAVQEFLSVLGVKSDHVAIRTSYYTGIDSKKDSVQVYGLNYVIRKLESEDRLLIVDDVHDTGNSISQIITDLKKACKKNTPEIKIATPYYKPNKNESEYKPDYYLHETDQWLVFPHELEGLSLEEIQKNKPELQDLMDKIKEYL</sequence>
<dbReference type="AlphaFoldDB" id="J5KH19"/>
<dbReference type="Gene3D" id="3.40.50.2020">
    <property type="match status" value="1"/>
</dbReference>
<gene>
    <name evidence="4" type="ORF">NT01SARS_0834</name>
</gene>
<dbReference type="CDD" id="cd06223">
    <property type="entry name" value="PRTases_typeI"/>
    <property type="match status" value="1"/>
</dbReference>
<keyword evidence="1 4" id="KW-0328">Glycosyltransferase</keyword>
<dbReference type="InterPro" id="IPR000836">
    <property type="entry name" value="PRTase_dom"/>
</dbReference>
<dbReference type="Pfam" id="PF00156">
    <property type="entry name" value="Pribosyltran"/>
    <property type="match status" value="1"/>
</dbReference>
<dbReference type="PANTHER" id="PTHR43363">
    <property type="entry name" value="HYPOXANTHINE PHOSPHORIBOSYLTRANSFERASE"/>
    <property type="match status" value="1"/>
</dbReference>
<keyword evidence="2 4" id="KW-0808">Transferase</keyword>
<evidence type="ECO:0000259" key="3">
    <source>
        <dbReference type="Pfam" id="PF00156"/>
    </source>
</evidence>
<dbReference type="HOGENOM" id="CLU_080904_1_2_6"/>
<protein>
    <submittedName>
        <fullName evidence="4">Phosphoribosyltransferase</fullName>
    </submittedName>
</protein>
<feature type="domain" description="Phosphoribosyltransferase" evidence="3">
    <location>
        <begin position="14"/>
        <end position="157"/>
    </location>
</feature>
<organism evidence="4 5">
    <name type="scientific">SAR86 cluster bacterium SAR86A</name>
    <dbReference type="NCBI Taxonomy" id="1123866"/>
    <lineage>
        <taxon>Bacteria</taxon>
        <taxon>Pseudomonadati</taxon>
        <taxon>Pseudomonadota</taxon>
        <taxon>Gammaproteobacteria</taxon>
        <taxon>SAR86 cluster</taxon>
    </lineage>
</organism>
<name>J5KH19_9GAMM</name>
<evidence type="ECO:0000256" key="1">
    <source>
        <dbReference type="ARBA" id="ARBA00022676"/>
    </source>
</evidence>
<accession>J5KH19</accession>
<dbReference type="GO" id="GO:0016757">
    <property type="term" value="F:glycosyltransferase activity"/>
    <property type="evidence" value="ECO:0007669"/>
    <property type="project" value="UniProtKB-KW"/>
</dbReference>
<dbReference type="Proteomes" id="UP000010305">
    <property type="component" value="Unassembled WGS sequence"/>
</dbReference>